<comment type="caution">
    <text evidence="15">The sequence shown here is derived from an EMBL/GenBank/DDBJ whole genome shotgun (WGS) entry which is preliminary data.</text>
</comment>
<protein>
    <recommendedName>
        <fullName evidence="5 11">Threonine synthase</fullName>
        <ecNumber evidence="4 11">4.2.3.1</ecNumber>
    </recommendedName>
</protein>
<dbReference type="Proteomes" id="UP000006201">
    <property type="component" value="Unassembled WGS sequence"/>
</dbReference>
<dbReference type="HOGENOM" id="CLU_015170_0_0_6"/>
<keyword evidence="9 15" id="KW-0456">Lyase</keyword>
<keyword evidence="7" id="KW-0791">Threonine biosynthesis</keyword>
<dbReference type="AlphaFoldDB" id="A4C6P9"/>
<dbReference type="Gene3D" id="3.40.50.1100">
    <property type="match status" value="2"/>
</dbReference>
<comment type="catalytic activity">
    <reaction evidence="10">
        <text>O-phospho-L-homoserine + H2O = L-threonine + phosphate</text>
        <dbReference type="Rhea" id="RHEA:10840"/>
        <dbReference type="ChEBI" id="CHEBI:15377"/>
        <dbReference type="ChEBI" id="CHEBI:43474"/>
        <dbReference type="ChEBI" id="CHEBI:57590"/>
        <dbReference type="ChEBI" id="CHEBI:57926"/>
        <dbReference type="EC" id="4.2.3.1"/>
    </reaction>
</comment>
<accession>A4C6P9</accession>
<gene>
    <name evidence="15" type="ORF">PTD2_12574</name>
</gene>
<dbReference type="Gene3D" id="3.90.1380.10">
    <property type="entry name" value="Threonine synthase, N-terminal domain"/>
    <property type="match status" value="1"/>
</dbReference>
<feature type="domain" description="Tryptophan synthase beta chain-like PALP" evidence="13">
    <location>
        <begin position="92"/>
        <end position="368"/>
    </location>
</feature>
<evidence type="ECO:0000256" key="8">
    <source>
        <dbReference type="ARBA" id="ARBA00022898"/>
    </source>
</evidence>
<evidence type="ECO:0000256" key="3">
    <source>
        <dbReference type="ARBA" id="ARBA00005517"/>
    </source>
</evidence>
<keyword evidence="8 12" id="KW-0663">Pyridoxal phosphate</keyword>
<keyword evidence="6" id="KW-0028">Amino-acid biosynthesis</keyword>
<evidence type="ECO:0000256" key="12">
    <source>
        <dbReference type="PIRSR" id="PIRSR604450-51"/>
    </source>
</evidence>
<evidence type="ECO:0000256" key="1">
    <source>
        <dbReference type="ARBA" id="ARBA00001933"/>
    </source>
</evidence>
<comment type="pathway">
    <text evidence="2">Amino-acid biosynthesis; L-threonine biosynthesis; L-threonine from L-aspartate: step 5/5.</text>
</comment>
<evidence type="ECO:0000256" key="4">
    <source>
        <dbReference type="ARBA" id="ARBA00013028"/>
    </source>
</evidence>
<dbReference type="STRING" id="87626.PTD2_12574"/>
<dbReference type="InterPro" id="IPR029144">
    <property type="entry name" value="Thr_synth_N"/>
</dbReference>
<dbReference type="Pfam" id="PF14821">
    <property type="entry name" value="Thr_synth_N"/>
    <property type="match status" value="1"/>
</dbReference>
<dbReference type="SUPFAM" id="SSF53686">
    <property type="entry name" value="Tryptophan synthase beta subunit-like PLP-dependent enzymes"/>
    <property type="match status" value="1"/>
</dbReference>
<dbReference type="InterPro" id="IPR037158">
    <property type="entry name" value="Thr_synth_N_sf"/>
</dbReference>
<dbReference type="GO" id="GO:0004795">
    <property type="term" value="F:threonine synthase activity"/>
    <property type="evidence" value="ECO:0007669"/>
    <property type="project" value="UniProtKB-UniRule"/>
</dbReference>
<sequence>MEQTMLLHNLKDHSEKVSFIQAVKTGLGRDQGVFFPENLTPIADIDALLELDFVTRSSKILSHLIGDELSSEQVAAMVARAFNFDLKLVEVEKNIYCLELYHGPTLAFKDFGGRFMAECLAEFSQGNKTTILTATSGDTGAAVAHAFYKKDNIDVVILYPKGKISLAQQKLFTTLGENIHCYAVDGSFDDCQAMVKAAFLDNEVKQRLGLNSANSINISRLVAQVCYYFEALARLPKAQRAQAHVSVPSGNFGNVCAAMIGAVIGLPAAKLSATTNQNDTVPRFLHNKEWQPAATKESLSNAMDVSRPNNWPRVQYMLDHNWFSYDNFYSHAIDEQTTQAAMHHLNQLGYLAEPHTAIAYEGLKRDLAADGVGVFLATAHPAKFKESVEGILDIKLEMPKPLSDALAKPCLAVDLVNDYHVLREALLVKLG</sequence>
<dbReference type="EMBL" id="AAOH01000002">
    <property type="protein sequence ID" value="EAR29653.1"/>
    <property type="molecule type" value="Genomic_DNA"/>
</dbReference>
<comment type="cofactor">
    <cofactor evidence="1 12">
        <name>pyridoxal 5'-phosphate</name>
        <dbReference type="ChEBI" id="CHEBI:597326"/>
    </cofactor>
</comment>
<feature type="domain" description="Threonine synthase N-terminal" evidence="14">
    <location>
        <begin position="12"/>
        <end position="82"/>
    </location>
</feature>
<evidence type="ECO:0000313" key="16">
    <source>
        <dbReference type="Proteomes" id="UP000006201"/>
    </source>
</evidence>
<dbReference type="EC" id="4.2.3.1" evidence="4 11"/>
<evidence type="ECO:0000313" key="15">
    <source>
        <dbReference type="EMBL" id="EAR29653.1"/>
    </source>
</evidence>
<dbReference type="NCBIfam" id="TIGR00260">
    <property type="entry name" value="thrC"/>
    <property type="match status" value="1"/>
</dbReference>
<organism evidence="15 16">
    <name type="scientific">Pseudoalteromonas tunicata D2</name>
    <dbReference type="NCBI Taxonomy" id="87626"/>
    <lineage>
        <taxon>Bacteria</taxon>
        <taxon>Pseudomonadati</taxon>
        <taxon>Pseudomonadota</taxon>
        <taxon>Gammaproteobacteria</taxon>
        <taxon>Alteromonadales</taxon>
        <taxon>Pseudoalteromonadaceae</taxon>
        <taxon>Pseudoalteromonas</taxon>
    </lineage>
</organism>
<dbReference type="InterPro" id="IPR036052">
    <property type="entry name" value="TrpB-like_PALP_sf"/>
</dbReference>
<dbReference type="PANTHER" id="PTHR42690">
    <property type="entry name" value="THREONINE SYNTHASE FAMILY MEMBER"/>
    <property type="match status" value="1"/>
</dbReference>
<proteinExistence type="inferred from homology"/>
<evidence type="ECO:0000259" key="14">
    <source>
        <dbReference type="Pfam" id="PF14821"/>
    </source>
</evidence>
<evidence type="ECO:0000259" key="13">
    <source>
        <dbReference type="Pfam" id="PF00291"/>
    </source>
</evidence>
<dbReference type="PANTHER" id="PTHR42690:SF1">
    <property type="entry name" value="THREONINE SYNTHASE-LIKE 2"/>
    <property type="match status" value="1"/>
</dbReference>
<dbReference type="UniPathway" id="UPA00050">
    <property type="reaction ID" value="UER00065"/>
</dbReference>
<evidence type="ECO:0000256" key="5">
    <source>
        <dbReference type="ARBA" id="ARBA00018679"/>
    </source>
</evidence>
<dbReference type="GO" id="GO:0030170">
    <property type="term" value="F:pyridoxal phosphate binding"/>
    <property type="evidence" value="ECO:0007669"/>
    <property type="project" value="InterPro"/>
</dbReference>
<keyword evidence="16" id="KW-1185">Reference proteome</keyword>
<evidence type="ECO:0000256" key="11">
    <source>
        <dbReference type="NCBIfam" id="TIGR00260"/>
    </source>
</evidence>
<dbReference type="FunFam" id="3.40.50.1100:FF:000022">
    <property type="entry name" value="Threonine synthase"/>
    <property type="match status" value="1"/>
</dbReference>
<evidence type="ECO:0000256" key="9">
    <source>
        <dbReference type="ARBA" id="ARBA00023239"/>
    </source>
</evidence>
<reference evidence="15 16" key="1">
    <citation type="submission" date="2006-02" db="EMBL/GenBank/DDBJ databases">
        <authorList>
            <person name="Moran M.A."/>
            <person name="Kjelleberg S."/>
            <person name="Egan S."/>
            <person name="Saunders N."/>
            <person name="Thomas T."/>
            <person name="Ferriera S."/>
            <person name="Johnson J."/>
            <person name="Kravitz S."/>
            <person name="Halpern A."/>
            <person name="Remington K."/>
            <person name="Beeson K."/>
            <person name="Tran B."/>
            <person name="Rogers Y.-H."/>
            <person name="Friedman R."/>
            <person name="Venter J.C."/>
        </authorList>
    </citation>
    <scope>NUCLEOTIDE SEQUENCE [LARGE SCALE GENOMIC DNA]</scope>
    <source>
        <strain evidence="15 16">D2</strain>
    </source>
</reference>
<dbReference type="GO" id="GO:0009088">
    <property type="term" value="P:threonine biosynthetic process"/>
    <property type="evidence" value="ECO:0007669"/>
    <property type="project" value="UniProtKB-UniRule"/>
</dbReference>
<dbReference type="InterPro" id="IPR051166">
    <property type="entry name" value="Threonine_Synthase"/>
</dbReference>
<dbReference type="InterPro" id="IPR004450">
    <property type="entry name" value="Thr_synthase-like"/>
</dbReference>
<comment type="similarity">
    <text evidence="3">Belongs to the threonine synthase family.</text>
</comment>
<evidence type="ECO:0000256" key="2">
    <source>
        <dbReference type="ARBA" id="ARBA00004979"/>
    </source>
</evidence>
<feature type="modified residue" description="N6-(pyridoxal phosphate)lysine" evidence="12">
    <location>
        <position position="109"/>
    </location>
</feature>
<name>A4C6P9_9GAMM</name>
<dbReference type="Pfam" id="PF00291">
    <property type="entry name" value="PALP"/>
    <property type="match status" value="1"/>
</dbReference>
<evidence type="ECO:0000256" key="10">
    <source>
        <dbReference type="ARBA" id="ARBA00049144"/>
    </source>
</evidence>
<dbReference type="eggNOG" id="COG0498">
    <property type="taxonomic scope" value="Bacteria"/>
</dbReference>
<evidence type="ECO:0000256" key="7">
    <source>
        <dbReference type="ARBA" id="ARBA00022697"/>
    </source>
</evidence>
<dbReference type="InterPro" id="IPR001926">
    <property type="entry name" value="TrpB-like_PALP"/>
</dbReference>
<evidence type="ECO:0000256" key="6">
    <source>
        <dbReference type="ARBA" id="ARBA00022605"/>
    </source>
</evidence>
<dbReference type="PROSITE" id="PS00165">
    <property type="entry name" value="DEHYDRATASE_SER_THR"/>
    <property type="match status" value="1"/>
</dbReference>
<dbReference type="InterPro" id="IPR000634">
    <property type="entry name" value="Ser/Thr_deHydtase_PyrdxlP-BS"/>
</dbReference>